<dbReference type="SMART" id="SM00082">
    <property type="entry name" value="LRRCT"/>
    <property type="match status" value="1"/>
</dbReference>
<dbReference type="PANTHER" id="PTHR45842:SF21">
    <property type="entry name" value="IG-LIKE DOMAIN-CONTAINING PROTEIN"/>
    <property type="match status" value="1"/>
</dbReference>
<dbReference type="STRING" id="7167.A0A182F255"/>
<dbReference type="SMART" id="SM00364">
    <property type="entry name" value="LRR_BAC"/>
    <property type="match status" value="5"/>
</dbReference>
<dbReference type="SUPFAM" id="SSF48726">
    <property type="entry name" value="Immunoglobulin"/>
    <property type="match status" value="3"/>
</dbReference>
<dbReference type="InterPro" id="IPR000483">
    <property type="entry name" value="Cys-rich_flank_reg_C"/>
</dbReference>
<feature type="compositionally biased region" description="Low complexity" evidence="9">
    <location>
        <begin position="1069"/>
        <end position="1091"/>
    </location>
</feature>
<keyword evidence="2" id="KW-0964">Secreted</keyword>
<dbReference type="VEuPathDB" id="VectorBase:AALB000536"/>
<reference evidence="10" key="2">
    <citation type="submission" date="2022-08" db="UniProtKB">
        <authorList>
            <consortium name="EnsemblMetazoa"/>
        </authorList>
    </citation>
    <scope>IDENTIFICATION</scope>
    <source>
        <strain evidence="10">STECLA/ALBI9_A</strain>
    </source>
</reference>
<keyword evidence="4" id="KW-0732">Signal</keyword>
<dbReference type="PROSITE" id="PS50835">
    <property type="entry name" value="IG_LIKE"/>
    <property type="match status" value="3"/>
</dbReference>
<dbReference type="PROSITE" id="PS51406">
    <property type="entry name" value="FIBRINOGEN_C_2"/>
    <property type="match status" value="1"/>
</dbReference>
<evidence type="ECO:0000256" key="7">
    <source>
        <dbReference type="ARBA" id="ARBA00023180"/>
    </source>
</evidence>
<dbReference type="InterPro" id="IPR032675">
    <property type="entry name" value="LRR_dom_sf"/>
</dbReference>
<keyword evidence="5" id="KW-0677">Repeat</keyword>
<dbReference type="SMART" id="SM00365">
    <property type="entry name" value="LRR_SD22"/>
    <property type="match status" value="6"/>
</dbReference>
<dbReference type="FunFam" id="3.80.10.10:FF:000023">
    <property type="entry name" value="Leucine rich repeats and immunoglobulin like domains 3"/>
    <property type="match status" value="1"/>
</dbReference>
<feature type="region of interest" description="Disordered" evidence="9">
    <location>
        <begin position="919"/>
        <end position="950"/>
    </location>
</feature>
<dbReference type="PROSITE" id="PS51450">
    <property type="entry name" value="LRR"/>
    <property type="match status" value="4"/>
</dbReference>
<keyword evidence="11" id="KW-1185">Reference proteome</keyword>
<dbReference type="Pfam" id="PF07679">
    <property type="entry name" value="I-set"/>
    <property type="match status" value="2"/>
</dbReference>
<dbReference type="SMART" id="SM00369">
    <property type="entry name" value="LRR_TYP"/>
    <property type="match status" value="12"/>
</dbReference>
<evidence type="ECO:0000256" key="5">
    <source>
        <dbReference type="ARBA" id="ARBA00022737"/>
    </source>
</evidence>
<dbReference type="InterPro" id="IPR003599">
    <property type="entry name" value="Ig_sub"/>
</dbReference>
<sequence>MTARECTSEVELASNRLSHDVIAAQLSDLSKLQVLNLNHNRMSRLPVLRGLRNLIKLYATNNDIEAIDVEALATLPALKFLDLSRNSIQELQYTVFPERNSLQYLNLNFNKLTLLTKGTFDRLPVLKRLEISSNALEEVQSLTFQNLNQLKSLKLNNNRIPALMDGVFHGLTAIGILELNNNSIRTIRKGGLFNLTSLSTLALARNEIAEIEHSGWEFTPKLISLDLSYNQLKSLDRYTFEELSSLKTLQLQGNSIAAIGEGTFNETRALESLNLNENRISWTIEDMRGPFLGLSKLERLYLSANEIKSVSRNAFLGLKSLTMLELSQNNISSIQNNAFKDTVRLGNLIMNSTNLLCDCNLVWFYHWIRERKDVFQIDAECSYPLWLHKRLIRELHPSNFSCYDSPKPHLIVEPGTQLGIRGTDVKLVCTATSTAADRMTFKWKQDNLELPETQYRVQQQNNVNGTIGTSELTLPNIQPTSAGKYQCIVTNTYGVVYSPKAKVTVGTYPKFRKTPADLTLESGKVARLDCAAAGEPKPQISWEKDGGNDFPAAKERRMRVIPNENAFLILNAQPVDTGVYSCTAENAAGVIRANASLVVFEPTPALPGMQDSLLIPIGQPSVLRCRTTGAGSAKPPNIFWLKDGEPVGLSGGRHFLTDEGQLLLIVDTELADAGLYECRFESEFGSEKGSTRLVVVEGPEDMHGSVLGDGGYAGAGASGAGGQEDNESAVFDWTKDSTIFIVAVLLACALVVLVICLCGMHLLEKRNRGTGSSGDTEFDLSTGMEVNQPNLIVRTGVGTSTTPAGYFEYLIPKAKNGDVVTTTNIDEEEEGVEERLNRTPCFYTAPVAKGGKTRATEAIDSDDLDDDLSSKDSGTGGDCASASGSTNAAQRGSHEDLKCLLQSLNRHGQPVELQLHPHPQHHLASDDDDVPDPDTDPRIEPPPPIPPVNATNAVLLTGRCQPSNHRQQSDRGLPSPAALVSSRLPNSQTFPGFRLPPSSAMAAAGPLKPSSLESSADPMPVPPKQQQIQVNQLYQLLLENPRLVEKPAKYRPKSVEHSIDDYVGPMASSTAPSSGFGTGSSTSSAGGASSRAGRHSMSVVDPVQRVRGLAEHNDGDQNLAYGTSGFGLELILAKLEAMEHRLQKMEMQLQFQQKIDEKIQEHQSRQEQNYKEMFTVIQKLEHRIAFNLSEVYNRTQEEMHTKLDKLDKNIGNALYKQYLKSTFSSCKDVPSNVSGIYLIRVNNYSEPFEVHCEQNSFGGGWIVFQYRYDGSLDFYRGWNEYRDGFGDLNKEFWLGLQKVHQLTSGRKHELIVELKDFDETYKYAWYDAFEIGSESDQYDVKAIGKHSGTAGDAMYIDNGMKFSTKDRDNGKSSIDCVQYFEGAWWHSACSFANLNGRYMNADDEKSMHWHDFNYDVKGLSYSRMMIRELEYHF</sequence>
<keyword evidence="6" id="KW-1015">Disulfide bond</keyword>
<evidence type="ECO:0000313" key="11">
    <source>
        <dbReference type="Proteomes" id="UP000069272"/>
    </source>
</evidence>
<evidence type="ECO:0000256" key="1">
    <source>
        <dbReference type="ARBA" id="ARBA00004498"/>
    </source>
</evidence>
<dbReference type="InterPro" id="IPR013098">
    <property type="entry name" value="Ig_I-set"/>
</dbReference>
<dbReference type="FunFam" id="2.60.40.10:FF:000150">
    <property type="entry name" value="Leucine rich repeats and immunoglobulin like domains 3"/>
    <property type="match status" value="1"/>
</dbReference>
<dbReference type="FunFam" id="3.80.10.10:FF:001164">
    <property type="entry name" value="GH01279p"/>
    <property type="match status" value="1"/>
</dbReference>
<dbReference type="InterPro" id="IPR001611">
    <property type="entry name" value="Leu-rich_rpt"/>
</dbReference>
<dbReference type="SMART" id="SM00409">
    <property type="entry name" value="IG"/>
    <property type="match status" value="3"/>
</dbReference>
<dbReference type="InterPro" id="IPR036056">
    <property type="entry name" value="Fibrinogen-like_C"/>
</dbReference>
<keyword evidence="8" id="KW-0175">Coiled coil</keyword>
<evidence type="ECO:0000256" key="8">
    <source>
        <dbReference type="SAM" id="Coils"/>
    </source>
</evidence>
<evidence type="ECO:0000256" key="9">
    <source>
        <dbReference type="SAM" id="MobiDB-lite"/>
    </source>
</evidence>
<dbReference type="InterPro" id="IPR036179">
    <property type="entry name" value="Ig-like_dom_sf"/>
</dbReference>
<dbReference type="InterPro" id="IPR014716">
    <property type="entry name" value="Fibrinogen_a/b/g_C_1"/>
</dbReference>
<dbReference type="FunFam" id="2.60.40.10:FF:002686">
    <property type="entry name" value="Predicted protein"/>
    <property type="match status" value="1"/>
</dbReference>
<keyword evidence="3" id="KW-0433">Leucine-rich repeat</keyword>
<dbReference type="VEuPathDB" id="VectorBase:AALB20_034065"/>
<dbReference type="Gene3D" id="3.90.215.10">
    <property type="entry name" value="Gamma Fibrinogen, chain A, domain 1"/>
    <property type="match status" value="1"/>
</dbReference>
<dbReference type="InterPro" id="IPR013783">
    <property type="entry name" value="Ig-like_fold"/>
</dbReference>
<feature type="region of interest" description="Disordered" evidence="9">
    <location>
        <begin position="997"/>
        <end position="1023"/>
    </location>
</feature>
<evidence type="ECO:0000313" key="10">
    <source>
        <dbReference type="EnsemblMetazoa" id="AALB000536-PA"/>
    </source>
</evidence>
<dbReference type="SMART" id="SM00186">
    <property type="entry name" value="FBG"/>
    <property type="match status" value="1"/>
</dbReference>
<evidence type="ECO:0000256" key="4">
    <source>
        <dbReference type="ARBA" id="ARBA00022729"/>
    </source>
</evidence>
<dbReference type="GO" id="GO:0071944">
    <property type="term" value="C:cell periphery"/>
    <property type="evidence" value="ECO:0007669"/>
    <property type="project" value="UniProtKB-ARBA"/>
</dbReference>
<feature type="region of interest" description="Disordered" evidence="9">
    <location>
        <begin position="852"/>
        <end position="892"/>
    </location>
</feature>
<dbReference type="SUPFAM" id="SSF52058">
    <property type="entry name" value="L domain-like"/>
    <property type="match status" value="1"/>
</dbReference>
<dbReference type="VEuPathDB" id="VectorBase:AALB20_033340"/>
<evidence type="ECO:0000256" key="2">
    <source>
        <dbReference type="ARBA" id="ARBA00022530"/>
    </source>
</evidence>
<reference evidence="10 11" key="1">
    <citation type="journal article" date="2017" name="G3 (Bethesda)">
        <title>The Physical Genome Mapping of Anopheles albimanus Corrected Scaffold Misassemblies and Identified Interarm Rearrangements in Genus Anopheles.</title>
        <authorList>
            <person name="Artemov G.N."/>
            <person name="Peery A.N."/>
            <person name="Jiang X."/>
            <person name="Tu Z."/>
            <person name="Stegniy V.N."/>
            <person name="Sharakhova M.V."/>
            <person name="Sharakhov I.V."/>
        </authorList>
    </citation>
    <scope>NUCLEOTIDE SEQUENCE [LARGE SCALE GENOMIC DNA]</scope>
    <source>
        <strain evidence="10 11">ALBI9_A</strain>
    </source>
</reference>
<dbReference type="InterPro" id="IPR002181">
    <property type="entry name" value="Fibrinogen_a/b/g_C_dom"/>
</dbReference>
<dbReference type="Proteomes" id="UP000069272">
    <property type="component" value="Chromosome 2L"/>
</dbReference>
<dbReference type="InterPro" id="IPR003598">
    <property type="entry name" value="Ig_sub2"/>
</dbReference>
<evidence type="ECO:0000256" key="6">
    <source>
        <dbReference type="ARBA" id="ARBA00023157"/>
    </source>
</evidence>
<dbReference type="InterPro" id="IPR007110">
    <property type="entry name" value="Ig-like_dom"/>
</dbReference>
<dbReference type="EnsemblMetazoa" id="AALB000536-RA">
    <property type="protein sequence ID" value="AALB000536-PA"/>
    <property type="gene ID" value="AALB000536"/>
</dbReference>
<feature type="region of interest" description="Disordered" evidence="9">
    <location>
        <begin position="1069"/>
        <end position="1097"/>
    </location>
</feature>
<dbReference type="CDD" id="cd00096">
    <property type="entry name" value="Ig"/>
    <property type="match status" value="2"/>
</dbReference>
<dbReference type="Gene3D" id="2.60.40.10">
    <property type="entry name" value="Immunoglobulins"/>
    <property type="match status" value="3"/>
</dbReference>
<dbReference type="PANTHER" id="PTHR45842">
    <property type="entry name" value="SYNAPTIC ADHESION-LIKE MOLECULE SALM"/>
    <property type="match status" value="1"/>
</dbReference>
<organism evidence="10 11">
    <name type="scientific">Anopheles albimanus</name>
    <name type="common">New world malaria mosquito</name>
    <dbReference type="NCBI Taxonomy" id="7167"/>
    <lineage>
        <taxon>Eukaryota</taxon>
        <taxon>Metazoa</taxon>
        <taxon>Ecdysozoa</taxon>
        <taxon>Arthropoda</taxon>
        <taxon>Hexapoda</taxon>
        <taxon>Insecta</taxon>
        <taxon>Pterygota</taxon>
        <taxon>Neoptera</taxon>
        <taxon>Endopterygota</taxon>
        <taxon>Diptera</taxon>
        <taxon>Nematocera</taxon>
        <taxon>Culicoidea</taxon>
        <taxon>Culicidae</taxon>
        <taxon>Anophelinae</taxon>
        <taxon>Anopheles</taxon>
    </lineage>
</organism>
<dbReference type="CDD" id="cd00087">
    <property type="entry name" value="FReD"/>
    <property type="match status" value="1"/>
</dbReference>
<dbReference type="Gene3D" id="3.80.10.10">
    <property type="entry name" value="Ribonuclease Inhibitor"/>
    <property type="match status" value="4"/>
</dbReference>
<accession>A0A182F255</accession>
<dbReference type="Pfam" id="PF13855">
    <property type="entry name" value="LRR_8"/>
    <property type="match status" value="4"/>
</dbReference>
<dbReference type="Pfam" id="PF13927">
    <property type="entry name" value="Ig_3"/>
    <property type="match status" value="1"/>
</dbReference>
<feature type="coiled-coil region" evidence="8">
    <location>
        <begin position="1128"/>
        <end position="1155"/>
    </location>
</feature>
<evidence type="ECO:0000256" key="3">
    <source>
        <dbReference type="ARBA" id="ARBA00022614"/>
    </source>
</evidence>
<protein>
    <submittedName>
        <fullName evidence="10">Uncharacterized protein</fullName>
    </submittedName>
</protein>
<keyword evidence="2" id="KW-0272">Extracellular matrix</keyword>
<dbReference type="InterPro" id="IPR003591">
    <property type="entry name" value="Leu-rich_rpt_typical-subtyp"/>
</dbReference>
<dbReference type="SUPFAM" id="SSF56496">
    <property type="entry name" value="Fibrinogen C-terminal domain-like"/>
    <property type="match status" value="1"/>
</dbReference>
<keyword evidence="7" id="KW-0325">Glycoprotein</keyword>
<dbReference type="InterPro" id="IPR050467">
    <property type="entry name" value="LRFN"/>
</dbReference>
<proteinExistence type="predicted"/>
<name>A0A182F255_ANOAL</name>
<dbReference type="Pfam" id="PF00147">
    <property type="entry name" value="Fibrinogen_C"/>
    <property type="match status" value="1"/>
</dbReference>
<comment type="subcellular location">
    <subcellularLocation>
        <location evidence="1">Secreted</location>
        <location evidence="1">Extracellular space</location>
        <location evidence="1">Extracellular matrix</location>
    </subcellularLocation>
</comment>
<dbReference type="SMART" id="SM00408">
    <property type="entry name" value="IGc2"/>
    <property type="match status" value="3"/>
</dbReference>